<gene>
    <name evidence="1" type="ORF">S12H4_40531</name>
</gene>
<dbReference type="AlphaFoldDB" id="X1SL76"/>
<organism evidence="1">
    <name type="scientific">marine sediment metagenome</name>
    <dbReference type="NCBI Taxonomy" id="412755"/>
    <lineage>
        <taxon>unclassified sequences</taxon>
        <taxon>metagenomes</taxon>
        <taxon>ecological metagenomes</taxon>
    </lineage>
</organism>
<accession>X1SL76</accession>
<reference evidence="1" key="1">
    <citation type="journal article" date="2014" name="Front. Microbiol.">
        <title>High frequency of phylogenetically diverse reductive dehalogenase-homologous genes in deep subseafloor sedimentary metagenomes.</title>
        <authorList>
            <person name="Kawai M."/>
            <person name="Futagami T."/>
            <person name="Toyoda A."/>
            <person name="Takaki Y."/>
            <person name="Nishi S."/>
            <person name="Hori S."/>
            <person name="Arai W."/>
            <person name="Tsubouchi T."/>
            <person name="Morono Y."/>
            <person name="Uchiyama I."/>
            <person name="Ito T."/>
            <person name="Fujiyama A."/>
            <person name="Inagaki F."/>
            <person name="Takami H."/>
        </authorList>
    </citation>
    <scope>NUCLEOTIDE SEQUENCE</scope>
    <source>
        <strain evidence="1">Expedition CK06-06</strain>
    </source>
</reference>
<name>X1SL76_9ZZZZ</name>
<dbReference type="EMBL" id="BARW01024604">
    <property type="protein sequence ID" value="GAI93822.1"/>
    <property type="molecule type" value="Genomic_DNA"/>
</dbReference>
<sequence>MSEMGKKRADTCYYKEYNKGDCMVSGTIRLHFYCKYCRKVKELKTSYKKGGEMGLETLFKEAYKCFNTKEGNCSTSYNDPNLSDICFYCLKNIMGLNPPKNIKGSNPPKNIKSNKKKRSEIILKEPLKKEISLSKELEIPNQTIKKFKYPYLLASYPFFKDSSKFYKLLVKHTIDEEESLENIAYGMYGEYKIISYRNPKLMDIK</sequence>
<protein>
    <submittedName>
        <fullName evidence="1">Uncharacterized protein</fullName>
    </submittedName>
</protein>
<evidence type="ECO:0000313" key="1">
    <source>
        <dbReference type="EMBL" id="GAI93822.1"/>
    </source>
</evidence>
<comment type="caution">
    <text evidence="1">The sequence shown here is derived from an EMBL/GenBank/DDBJ whole genome shotgun (WGS) entry which is preliminary data.</text>
</comment>
<feature type="non-terminal residue" evidence="1">
    <location>
        <position position="205"/>
    </location>
</feature>
<proteinExistence type="predicted"/>